<dbReference type="InterPro" id="IPR050706">
    <property type="entry name" value="Cyclic-di-GMP_PDE-like"/>
</dbReference>
<dbReference type="InterPro" id="IPR005330">
    <property type="entry name" value="MHYT_dom"/>
</dbReference>
<dbReference type="PROSITE" id="PS50883">
    <property type="entry name" value="EAL"/>
    <property type="match status" value="1"/>
</dbReference>
<organism evidence="5 6">
    <name type="scientific">Gracilibacillus ureilyticus</name>
    <dbReference type="NCBI Taxonomy" id="531814"/>
    <lineage>
        <taxon>Bacteria</taxon>
        <taxon>Bacillati</taxon>
        <taxon>Bacillota</taxon>
        <taxon>Bacilli</taxon>
        <taxon>Bacillales</taxon>
        <taxon>Bacillaceae</taxon>
        <taxon>Gracilibacillus</taxon>
    </lineage>
</organism>
<dbReference type="SUPFAM" id="SSF141868">
    <property type="entry name" value="EAL domain-like"/>
    <property type="match status" value="1"/>
</dbReference>
<dbReference type="Pfam" id="PF00990">
    <property type="entry name" value="GGDEF"/>
    <property type="match status" value="1"/>
</dbReference>
<feature type="transmembrane region" description="Helical" evidence="1">
    <location>
        <begin position="46"/>
        <end position="71"/>
    </location>
</feature>
<dbReference type="Proteomes" id="UP000199687">
    <property type="component" value="Unassembled WGS sequence"/>
</dbReference>
<dbReference type="PANTHER" id="PTHR33121:SF71">
    <property type="entry name" value="OXYGEN SENSOR PROTEIN DOSP"/>
    <property type="match status" value="1"/>
</dbReference>
<dbReference type="InterPro" id="IPR043128">
    <property type="entry name" value="Rev_trsase/Diguanyl_cyclase"/>
</dbReference>
<dbReference type="Gene3D" id="3.30.70.270">
    <property type="match status" value="1"/>
</dbReference>
<dbReference type="CDD" id="cd01948">
    <property type="entry name" value="EAL"/>
    <property type="match status" value="1"/>
</dbReference>
<evidence type="ECO:0000256" key="1">
    <source>
        <dbReference type="PROSITE-ProRule" id="PRU00244"/>
    </source>
</evidence>
<feature type="domain" description="MHYT" evidence="4">
    <location>
        <begin position="11"/>
        <end position="204"/>
    </location>
</feature>
<dbReference type="Pfam" id="PF03707">
    <property type="entry name" value="MHYT"/>
    <property type="match status" value="2"/>
</dbReference>
<keyword evidence="1" id="KW-1133">Transmembrane helix</keyword>
<reference evidence="5 6" key="1">
    <citation type="submission" date="2016-10" db="EMBL/GenBank/DDBJ databases">
        <authorList>
            <person name="de Groot N.N."/>
        </authorList>
    </citation>
    <scope>NUCLEOTIDE SEQUENCE [LARGE SCALE GENOMIC DNA]</scope>
    <source>
        <strain evidence="5 6">CGMCC 1.7727</strain>
    </source>
</reference>
<dbReference type="SMART" id="SM00052">
    <property type="entry name" value="EAL"/>
    <property type="match status" value="1"/>
</dbReference>
<dbReference type="PANTHER" id="PTHR33121">
    <property type="entry name" value="CYCLIC DI-GMP PHOSPHODIESTERASE PDEF"/>
    <property type="match status" value="1"/>
</dbReference>
<dbReference type="SMART" id="SM00267">
    <property type="entry name" value="GGDEF"/>
    <property type="match status" value="1"/>
</dbReference>
<feature type="transmembrane region" description="Helical" evidence="1">
    <location>
        <begin position="12"/>
        <end position="34"/>
    </location>
</feature>
<dbReference type="PROSITE" id="PS50887">
    <property type="entry name" value="GGDEF"/>
    <property type="match status" value="1"/>
</dbReference>
<dbReference type="Gene3D" id="3.20.20.450">
    <property type="entry name" value="EAL domain"/>
    <property type="match status" value="1"/>
</dbReference>
<feature type="transmembrane region" description="Helical" evidence="1">
    <location>
        <begin position="109"/>
        <end position="129"/>
    </location>
</feature>
<dbReference type="GO" id="GO:0016020">
    <property type="term" value="C:membrane"/>
    <property type="evidence" value="ECO:0007669"/>
    <property type="project" value="UniProtKB-UniRule"/>
</dbReference>
<evidence type="ECO:0000259" key="3">
    <source>
        <dbReference type="PROSITE" id="PS50887"/>
    </source>
</evidence>
<keyword evidence="6" id="KW-1185">Reference proteome</keyword>
<feature type="domain" description="EAL" evidence="2">
    <location>
        <begin position="528"/>
        <end position="782"/>
    </location>
</feature>
<dbReference type="InterPro" id="IPR035919">
    <property type="entry name" value="EAL_sf"/>
</dbReference>
<dbReference type="InterPro" id="IPR000160">
    <property type="entry name" value="GGDEF_dom"/>
</dbReference>
<name>A0A1H9P1Z8_9BACI</name>
<accession>A0A1H9P1Z8</accession>
<evidence type="ECO:0000259" key="4">
    <source>
        <dbReference type="PROSITE" id="PS50924"/>
    </source>
</evidence>
<dbReference type="Pfam" id="PF00563">
    <property type="entry name" value="EAL"/>
    <property type="match status" value="1"/>
</dbReference>
<dbReference type="STRING" id="531814.SAMN04487944_10468"/>
<dbReference type="SUPFAM" id="SSF55073">
    <property type="entry name" value="Nucleotide cyclase"/>
    <property type="match status" value="1"/>
</dbReference>
<dbReference type="InterPro" id="IPR001633">
    <property type="entry name" value="EAL_dom"/>
</dbReference>
<feature type="domain" description="GGDEF" evidence="3">
    <location>
        <begin position="387"/>
        <end position="519"/>
    </location>
</feature>
<dbReference type="EMBL" id="FOGL01000004">
    <property type="protein sequence ID" value="SER42256.1"/>
    <property type="molecule type" value="Genomic_DNA"/>
</dbReference>
<dbReference type="AlphaFoldDB" id="A0A1H9P1Z8"/>
<dbReference type="OrthoDB" id="9759607at2"/>
<gene>
    <name evidence="5" type="ORF">SAMN04487944_10468</name>
</gene>
<evidence type="ECO:0000259" key="2">
    <source>
        <dbReference type="PROSITE" id="PS50883"/>
    </source>
</evidence>
<sequence length="783" mass="90002">MNIAHFFHTDHNIFFVVLSFLIAFIASFASIDLAQQIKSTTGFIKHVWLLTGGAVLGIGIWSMHFIAMISYQFAEPVYYDTWIVFYSVIIAIASCIAGFYLITFMKVRIAALFSAGILMGAGIAGMHYIGMEALKLVHITYDPLFVSFSAVIAITASIFALLTGFIIPDVSATVINRRRWGFSILMAVAITSMHYTGMAAATFHYDSSNVLTDNDSLVNIDVFQWFVIIFTFILFFIVFVFIFYQKAIRKTLNLQETLIHSSIVGIVLTDPYNNIIKANLTFKKLVDLLQLTVSNKQLHKNFPFPLDQMESFEVREFEYKKYFIEVSKVLVQLDDEIQYLWYFRNNTEKKEAELLIHKMAYYNQITNLPNRNILEDQMKQWKNEQQSNITCLYVHTHRLRFSAGDSGAFEGDNFIRLIANRIKMECSAQNTIIHYENRSFLVFVLHAKKNDILELAESLLHRLTLPFQMRQGTFSLAVNIGISNYPVHTDRMGTLVYFANLAMLESSQRSKNQYTIFEKSMLENTNRKILLENAMMQAMKDQEFYLVYQPIICVQTGKVASVETLIRWNSKKYGFISPAEFIPIAEETGFINELGAWVVREACLQWGEWKENDQPLTRIAINVSAVQLAHDLFISTVKKILSETEMNAHYLELEITESSSLNYHKSLKDKLDTLSEMGISLSLDDFGTGYSSFEHLKELPVNKLKIDRSFINDLLSDSNQQAILRSIIQLGHNLNMKVLMEGVEQEEQLGWLEQNQCDLIQGYYYSKPLEPKKLTEYVSNQNR</sequence>
<keyword evidence="1" id="KW-0812">Transmembrane</keyword>
<protein>
    <submittedName>
        <fullName evidence="5">Diguanylate cyclase (GGDEF) domain-containing protein</fullName>
    </submittedName>
</protein>
<keyword evidence="1" id="KW-0472">Membrane</keyword>
<feature type="transmembrane region" description="Helical" evidence="1">
    <location>
        <begin position="144"/>
        <end position="168"/>
    </location>
</feature>
<evidence type="ECO:0000313" key="6">
    <source>
        <dbReference type="Proteomes" id="UP000199687"/>
    </source>
</evidence>
<feature type="transmembrane region" description="Helical" evidence="1">
    <location>
        <begin position="83"/>
        <end position="102"/>
    </location>
</feature>
<feature type="transmembrane region" description="Helical" evidence="1">
    <location>
        <begin position="223"/>
        <end position="244"/>
    </location>
</feature>
<dbReference type="GO" id="GO:0071111">
    <property type="term" value="F:cyclic-guanylate-specific phosphodiesterase activity"/>
    <property type="evidence" value="ECO:0007669"/>
    <property type="project" value="InterPro"/>
</dbReference>
<evidence type="ECO:0000313" key="5">
    <source>
        <dbReference type="EMBL" id="SER42256.1"/>
    </source>
</evidence>
<dbReference type="RefSeq" id="WP_089739965.1">
    <property type="nucleotide sequence ID" value="NZ_FOGL01000004.1"/>
</dbReference>
<dbReference type="NCBIfam" id="TIGR00254">
    <property type="entry name" value="GGDEF"/>
    <property type="match status" value="1"/>
</dbReference>
<dbReference type="PROSITE" id="PS50924">
    <property type="entry name" value="MHYT"/>
    <property type="match status" value="1"/>
</dbReference>
<proteinExistence type="predicted"/>
<dbReference type="InterPro" id="IPR029787">
    <property type="entry name" value="Nucleotide_cyclase"/>
</dbReference>
<feature type="transmembrane region" description="Helical" evidence="1">
    <location>
        <begin position="180"/>
        <end position="203"/>
    </location>
</feature>